<dbReference type="RefSeq" id="WP_211695389.1">
    <property type="nucleotide sequence ID" value="NZ_CP046600.1"/>
</dbReference>
<gene>
    <name evidence="2" type="ORF">F6B93_12510</name>
</gene>
<organism evidence="2 3">
    <name type="scientific">Mycobacterium spongiae</name>
    <dbReference type="NCBI Taxonomy" id="886343"/>
    <lineage>
        <taxon>Bacteria</taxon>
        <taxon>Bacillati</taxon>
        <taxon>Actinomycetota</taxon>
        <taxon>Actinomycetes</taxon>
        <taxon>Mycobacteriales</taxon>
        <taxon>Mycobacteriaceae</taxon>
        <taxon>Mycobacterium</taxon>
    </lineage>
</organism>
<name>A0A975JY24_9MYCO</name>
<dbReference type="InterPro" id="IPR011051">
    <property type="entry name" value="RmlC_Cupin_sf"/>
</dbReference>
<sequence length="185" mass="19679">MTLTAAPAPVSTSSGAPLPVVALPQGELLTVNEADIPLVKDTLGPGIHVQPLRLDLEAGCWVVLAKFEPGTQVPLHYHTGIAEVYTLSGSWHYLEYPDQPQVAGSYLYEPGGSAHTFVCPETNTEDTVIFVRVEGANINFTEDGRFHSVLDATMIRHLAGALAEQQDLGPLNYIGGGAAGFTVNQ</sequence>
<dbReference type="Pfam" id="PF12973">
    <property type="entry name" value="Cupin_7"/>
    <property type="match status" value="1"/>
</dbReference>
<feature type="domain" description="ChrR-like cupin" evidence="1">
    <location>
        <begin position="43"/>
        <end position="131"/>
    </location>
</feature>
<dbReference type="InterPro" id="IPR014710">
    <property type="entry name" value="RmlC-like_jellyroll"/>
</dbReference>
<evidence type="ECO:0000259" key="1">
    <source>
        <dbReference type="Pfam" id="PF12973"/>
    </source>
</evidence>
<dbReference type="CDD" id="cd20302">
    <property type="entry name" value="cupin_DAD"/>
    <property type="match status" value="1"/>
</dbReference>
<dbReference type="Gene3D" id="2.60.120.10">
    <property type="entry name" value="Jelly Rolls"/>
    <property type="match status" value="1"/>
</dbReference>
<dbReference type="Proteomes" id="UP000682202">
    <property type="component" value="Chromosome"/>
</dbReference>
<protein>
    <recommendedName>
        <fullName evidence="1">ChrR-like cupin domain-containing protein</fullName>
    </recommendedName>
</protein>
<dbReference type="EMBL" id="CP046600">
    <property type="protein sequence ID" value="QUR67815.1"/>
    <property type="molecule type" value="Genomic_DNA"/>
</dbReference>
<dbReference type="SUPFAM" id="SSF51182">
    <property type="entry name" value="RmlC-like cupins"/>
    <property type="match status" value="1"/>
</dbReference>
<accession>A0A975JY24</accession>
<evidence type="ECO:0000313" key="2">
    <source>
        <dbReference type="EMBL" id="QUR67815.1"/>
    </source>
</evidence>
<evidence type="ECO:0000313" key="3">
    <source>
        <dbReference type="Proteomes" id="UP000682202"/>
    </source>
</evidence>
<proteinExistence type="predicted"/>
<dbReference type="KEGG" id="mspg:F6B93_12510"/>
<reference evidence="2" key="1">
    <citation type="submission" date="2019-12" db="EMBL/GenBank/DDBJ databases">
        <title>Mycobacterium spongiae sp. nov.</title>
        <authorList>
            <person name="Stinear T."/>
        </authorList>
    </citation>
    <scope>NUCLEOTIDE SEQUENCE</scope>
    <source>
        <strain evidence="2">FSD4b-SM</strain>
    </source>
</reference>
<keyword evidence="3" id="KW-1185">Reference proteome</keyword>
<dbReference type="InterPro" id="IPR025979">
    <property type="entry name" value="ChrR-like_cupin_dom"/>
</dbReference>
<dbReference type="AlphaFoldDB" id="A0A975JY24"/>